<keyword evidence="1" id="KW-0732">Signal</keyword>
<dbReference type="OrthoDB" id="1612802at2759"/>
<gene>
    <name evidence="2" type="ORF">FH972_002381</name>
</gene>
<protein>
    <submittedName>
        <fullName evidence="2">Uncharacterized protein</fullName>
    </submittedName>
</protein>
<dbReference type="Proteomes" id="UP000327013">
    <property type="component" value="Chromosome 1"/>
</dbReference>
<dbReference type="EMBL" id="CM017321">
    <property type="protein sequence ID" value="KAE7997777.1"/>
    <property type="molecule type" value="Genomic_DNA"/>
</dbReference>
<feature type="signal peptide" evidence="1">
    <location>
        <begin position="1"/>
        <end position="25"/>
    </location>
</feature>
<name>A0A5N6QF17_9ROSI</name>
<dbReference type="AlphaFoldDB" id="A0A5N6QF17"/>
<organism evidence="2 3">
    <name type="scientific">Carpinus fangiana</name>
    <dbReference type="NCBI Taxonomy" id="176857"/>
    <lineage>
        <taxon>Eukaryota</taxon>
        <taxon>Viridiplantae</taxon>
        <taxon>Streptophyta</taxon>
        <taxon>Embryophyta</taxon>
        <taxon>Tracheophyta</taxon>
        <taxon>Spermatophyta</taxon>
        <taxon>Magnoliopsida</taxon>
        <taxon>eudicotyledons</taxon>
        <taxon>Gunneridae</taxon>
        <taxon>Pentapetalae</taxon>
        <taxon>rosids</taxon>
        <taxon>fabids</taxon>
        <taxon>Fagales</taxon>
        <taxon>Betulaceae</taxon>
        <taxon>Carpinus</taxon>
    </lineage>
</organism>
<keyword evidence="3" id="KW-1185">Reference proteome</keyword>
<dbReference type="PANTHER" id="PTHR33592:SF10">
    <property type="entry name" value="TRANSMEMBRANE PROTEIN"/>
    <property type="match status" value="1"/>
</dbReference>
<feature type="chain" id="PRO_5024293552" evidence="1">
    <location>
        <begin position="26"/>
        <end position="171"/>
    </location>
</feature>
<dbReference type="PANTHER" id="PTHR33592">
    <property type="entry name" value="TRANSMEMBRANE PROTEIN"/>
    <property type="match status" value="1"/>
</dbReference>
<proteinExistence type="predicted"/>
<accession>A0A5N6QF17</accession>
<evidence type="ECO:0000313" key="3">
    <source>
        <dbReference type="Proteomes" id="UP000327013"/>
    </source>
</evidence>
<evidence type="ECO:0000313" key="2">
    <source>
        <dbReference type="EMBL" id="KAE7997777.1"/>
    </source>
</evidence>
<evidence type="ECO:0000256" key="1">
    <source>
        <dbReference type="SAM" id="SignalP"/>
    </source>
</evidence>
<sequence>MRLLINVLAFTTVLFLMSMHAYTACRILHGEEQKLMNKNLLLGSLQKGLKPPSVPNPITNSASTINSRAFASHNFAPLMGSLQRGPVSPSAPNPGTHIPASTLGQRAFVGHNLLGSVLQKGPVPPSAPNPGTHIPASMVGQRALAGQNMVPSLLSSLRSSVPPSGPNPKFP</sequence>
<reference evidence="2 3" key="1">
    <citation type="submission" date="2019-06" db="EMBL/GenBank/DDBJ databases">
        <title>A chromosomal-level reference genome of Carpinus fangiana (Coryloideae, Betulaceae).</title>
        <authorList>
            <person name="Yang X."/>
            <person name="Wang Z."/>
            <person name="Zhang L."/>
            <person name="Hao G."/>
            <person name="Liu J."/>
            <person name="Yang Y."/>
        </authorList>
    </citation>
    <scope>NUCLEOTIDE SEQUENCE [LARGE SCALE GENOMIC DNA]</scope>
    <source>
        <strain evidence="2">Cfa_2016G</strain>
        <tissue evidence="2">Leaf</tissue>
    </source>
</reference>